<gene>
    <name evidence="2" type="ORF">JAZ04_04860</name>
</gene>
<dbReference type="Gene3D" id="3.40.50.1820">
    <property type="entry name" value="alpha/beta hydrolase"/>
    <property type="match status" value="1"/>
</dbReference>
<dbReference type="InterPro" id="IPR000073">
    <property type="entry name" value="AB_hydrolase_1"/>
</dbReference>
<proteinExistence type="predicted"/>
<dbReference type="Pfam" id="PF12697">
    <property type="entry name" value="Abhydrolase_6"/>
    <property type="match status" value="1"/>
</dbReference>
<evidence type="ECO:0000313" key="3">
    <source>
        <dbReference type="Proteomes" id="UP000886687"/>
    </source>
</evidence>
<sequence length="320" mass="35875">MNRNRSGNPFKSHKFPLRVRLFFATARTFFGILGRVAPTLTGKLALRLFMTPPRFPARRRESVAEQNSDHQFQQINGQRIAVYRWGEGEPILFSHGWGGRGSHFHALVELIVEAGYQAVTFDAPAHGQSGGKRTNMLEVTNILVALAESLGPLKAVVGHSFGSGIALLAMNRFQVDAEKLILFSCFDDIYWVTDQFGEAFGMNSEVIGAMRDEAQRRYAKHLGKAWQWRDLSPLKTIQTIEHEILLLHDRQDLEVPYRHAENLLAVAGQARLHTTSGLGHKKILRDQSCLQACLAFIQQPLSGIPVANSRGETDDQNHQQ</sequence>
<organism evidence="2 3">
    <name type="scientific">Candidatus Thiodiazotropha lotti</name>
    <dbReference type="NCBI Taxonomy" id="2792787"/>
    <lineage>
        <taxon>Bacteria</taxon>
        <taxon>Pseudomonadati</taxon>
        <taxon>Pseudomonadota</taxon>
        <taxon>Gammaproteobacteria</taxon>
        <taxon>Chromatiales</taxon>
        <taxon>Sedimenticolaceae</taxon>
        <taxon>Candidatus Thiodiazotropha</taxon>
    </lineage>
</organism>
<accession>A0A9E4MYX5</accession>
<dbReference type="AlphaFoldDB" id="A0A9E4MYX5"/>
<protein>
    <submittedName>
        <fullName evidence="2">Alpha/beta hydrolase</fullName>
    </submittedName>
</protein>
<dbReference type="Proteomes" id="UP000886687">
    <property type="component" value="Unassembled WGS sequence"/>
</dbReference>
<keyword evidence="2" id="KW-0378">Hydrolase</keyword>
<evidence type="ECO:0000313" key="2">
    <source>
        <dbReference type="EMBL" id="MCG7938176.1"/>
    </source>
</evidence>
<evidence type="ECO:0000259" key="1">
    <source>
        <dbReference type="Pfam" id="PF12697"/>
    </source>
</evidence>
<name>A0A9E4MYX5_9GAMM</name>
<reference evidence="2" key="1">
    <citation type="journal article" date="2021" name="Proc. Natl. Acad. Sci. U.S.A.">
        <title>Global biogeography of chemosynthetic symbionts reveals both localized and globally distributed symbiont groups. .</title>
        <authorList>
            <person name="Osvatic J.T."/>
            <person name="Wilkins L.G.E."/>
            <person name="Leibrecht L."/>
            <person name="Leray M."/>
            <person name="Zauner S."/>
            <person name="Polzin J."/>
            <person name="Camacho Y."/>
            <person name="Gros O."/>
            <person name="van Gils J.A."/>
            <person name="Eisen J.A."/>
            <person name="Petersen J.M."/>
            <person name="Yuen B."/>
        </authorList>
    </citation>
    <scope>NUCLEOTIDE SEQUENCE</scope>
    <source>
        <strain evidence="2">MAGL173</strain>
    </source>
</reference>
<dbReference type="InterPro" id="IPR050471">
    <property type="entry name" value="AB_hydrolase"/>
</dbReference>
<dbReference type="PANTHER" id="PTHR43433">
    <property type="entry name" value="HYDROLASE, ALPHA/BETA FOLD FAMILY PROTEIN"/>
    <property type="match status" value="1"/>
</dbReference>
<comment type="caution">
    <text evidence="2">The sequence shown here is derived from an EMBL/GenBank/DDBJ whole genome shotgun (WGS) entry which is preliminary data.</text>
</comment>
<dbReference type="PANTHER" id="PTHR43433:SF5">
    <property type="entry name" value="AB HYDROLASE-1 DOMAIN-CONTAINING PROTEIN"/>
    <property type="match status" value="1"/>
</dbReference>
<dbReference type="GO" id="GO:0016787">
    <property type="term" value="F:hydrolase activity"/>
    <property type="evidence" value="ECO:0007669"/>
    <property type="project" value="UniProtKB-KW"/>
</dbReference>
<dbReference type="InterPro" id="IPR029058">
    <property type="entry name" value="AB_hydrolase_fold"/>
</dbReference>
<dbReference type="EMBL" id="JAEPDI010000002">
    <property type="protein sequence ID" value="MCG7938176.1"/>
    <property type="molecule type" value="Genomic_DNA"/>
</dbReference>
<dbReference type="SUPFAM" id="SSF53474">
    <property type="entry name" value="alpha/beta-Hydrolases"/>
    <property type="match status" value="1"/>
</dbReference>
<feature type="domain" description="AB hydrolase-1" evidence="1">
    <location>
        <begin position="91"/>
        <end position="280"/>
    </location>
</feature>